<evidence type="ECO:0000313" key="2">
    <source>
        <dbReference type="EMBL" id="KXK09308.1"/>
    </source>
</evidence>
<dbReference type="STRING" id="1617427.UZ20_WS6002000616"/>
<organism evidence="2 3">
    <name type="scientific">candidate division WS6 bacterium OLB21</name>
    <dbReference type="NCBI Taxonomy" id="1617427"/>
    <lineage>
        <taxon>Bacteria</taxon>
        <taxon>Candidatus Dojkabacteria</taxon>
    </lineage>
</organism>
<dbReference type="InterPro" id="IPR041657">
    <property type="entry name" value="HTH_17"/>
</dbReference>
<evidence type="ECO:0000313" key="3">
    <source>
        <dbReference type="Proteomes" id="UP000070449"/>
    </source>
</evidence>
<dbReference type="InterPro" id="IPR010093">
    <property type="entry name" value="SinI_DNA-bd"/>
</dbReference>
<dbReference type="Proteomes" id="UP000070449">
    <property type="component" value="Unassembled WGS sequence"/>
</dbReference>
<dbReference type="EMBL" id="JYPD01000019">
    <property type="protein sequence ID" value="KXK09308.1"/>
    <property type="molecule type" value="Genomic_DNA"/>
</dbReference>
<dbReference type="SUPFAM" id="SSF46955">
    <property type="entry name" value="Putative DNA-binding domain"/>
    <property type="match status" value="1"/>
</dbReference>
<dbReference type="Gene3D" id="1.10.1660.10">
    <property type="match status" value="1"/>
</dbReference>
<dbReference type="InterPro" id="IPR009061">
    <property type="entry name" value="DNA-bd_dom_put_sf"/>
</dbReference>
<protein>
    <submittedName>
        <fullName evidence="2">Helix-turn-helix domain protein</fullName>
    </submittedName>
</protein>
<gene>
    <name evidence="2" type="ORF">UZ20_WS6002000616</name>
</gene>
<dbReference type="AlphaFoldDB" id="A0A136KJ22"/>
<reference evidence="2 3" key="1">
    <citation type="submission" date="2015-02" db="EMBL/GenBank/DDBJ databases">
        <title>Improved understanding of the partial-nitritation anammox process through 23 genomes representing the majority of the microbial community.</title>
        <authorList>
            <person name="Speth D.R."/>
            <person name="In T Zandt M."/>
            <person name="Guerrero Cruz S."/>
            <person name="Jetten M.S."/>
            <person name="Dutilh B.E."/>
        </authorList>
    </citation>
    <scope>NUCLEOTIDE SEQUENCE [LARGE SCALE GENOMIC DNA]</scope>
    <source>
        <strain evidence="2">OLB21</strain>
    </source>
</reference>
<comment type="caution">
    <text evidence="2">The sequence shown here is derived from an EMBL/GenBank/DDBJ whole genome shotgun (WGS) entry which is preliminary data.</text>
</comment>
<accession>A0A136KJ22</accession>
<sequence>MLKIDKDMEDKYYTIKEVAEIFKVAYLTVYRWIVQGKLEAYKIGKKYMIKEEDIQKLLDNSKVKKNVTN</sequence>
<name>A0A136KJ22_9BACT</name>
<evidence type="ECO:0000259" key="1">
    <source>
        <dbReference type="Pfam" id="PF12728"/>
    </source>
</evidence>
<dbReference type="NCBIfam" id="TIGR01764">
    <property type="entry name" value="excise"/>
    <property type="match status" value="1"/>
</dbReference>
<feature type="domain" description="Helix-turn-helix" evidence="1">
    <location>
        <begin position="12"/>
        <end position="60"/>
    </location>
</feature>
<proteinExistence type="predicted"/>
<dbReference type="GO" id="GO:0003677">
    <property type="term" value="F:DNA binding"/>
    <property type="evidence" value="ECO:0007669"/>
    <property type="project" value="InterPro"/>
</dbReference>
<dbReference type="Pfam" id="PF12728">
    <property type="entry name" value="HTH_17"/>
    <property type="match status" value="1"/>
</dbReference>